<dbReference type="Proteomes" id="UP001172673">
    <property type="component" value="Unassembled WGS sequence"/>
</dbReference>
<dbReference type="PANTHER" id="PTHR21661">
    <property type="entry name" value="EPOXIDE HYDROLASE 1-RELATED"/>
    <property type="match status" value="1"/>
</dbReference>
<dbReference type="PRINTS" id="PR00412">
    <property type="entry name" value="EPOXHYDRLASE"/>
</dbReference>
<evidence type="ECO:0000256" key="2">
    <source>
        <dbReference type="ARBA" id="ARBA00022797"/>
    </source>
</evidence>
<keyword evidence="7" id="KW-1185">Reference proteome</keyword>
<dbReference type="PANTHER" id="PTHR21661:SF35">
    <property type="entry name" value="EPOXIDE HYDROLASE"/>
    <property type="match status" value="1"/>
</dbReference>
<evidence type="ECO:0000313" key="6">
    <source>
        <dbReference type="EMBL" id="KAJ9613550.1"/>
    </source>
</evidence>
<dbReference type="InterPro" id="IPR029058">
    <property type="entry name" value="AB_hydrolase_fold"/>
</dbReference>
<dbReference type="AlphaFoldDB" id="A0AA39CMC2"/>
<organism evidence="6 7">
    <name type="scientific">Cladophialophora chaetospira</name>
    <dbReference type="NCBI Taxonomy" id="386627"/>
    <lineage>
        <taxon>Eukaryota</taxon>
        <taxon>Fungi</taxon>
        <taxon>Dikarya</taxon>
        <taxon>Ascomycota</taxon>
        <taxon>Pezizomycotina</taxon>
        <taxon>Eurotiomycetes</taxon>
        <taxon>Chaetothyriomycetidae</taxon>
        <taxon>Chaetothyriales</taxon>
        <taxon>Herpotrichiellaceae</taxon>
        <taxon>Cladophialophora</taxon>
    </lineage>
</organism>
<evidence type="ECO:0000256" key="1">
    <source>
        <dbReference type="ARBA" id="ARBA00010088"/>
    </source>
</evidence>
<proteinExistence type="inferred from homology"/>
<sequence>MSNIRGNLKFKATFTEGITPFTISVNQAFLDQTKLKLSLTRFVDTELQDQEPFTDGPPSEIAKQVKEYWEKHFDWRKTESALNKHFKQFTTIVHTGPKSKCRDPVPLHFVHHRSTRTDAIPLLFIHGWPGSFIEVENIIESLVSPTDASLLAFHVVAPSIPGYGFSPSPVKPGMGYREAGHCFHALMLKLGYDKYVIQGGDAGDFILRYQAVDYPESVVSALSNFWIIPPDDADKENYRSGQSTDDEKFIIELLNRFETKHWAYGQLHQTRPLKLAWGLTDSPLGLAMWIYEAVVSVVVDPAVWTPERLITWTMMHWIPGPYAAFSLYKHGAEDGAISIRGIERLPYVTQPVAISEFPKDIWYRTPLDWAKRGGNVQYRTVHEKGGHFPSLDTPDLLLQDIWKFFGDKKISKTEVFESTRS</sequence>
<evidence type="ECO:0000256" key="3">
    <source>
        <dbReference type="ARBA" id="ARBA00022801"/>
    </source>
</evidence>
<dbReference type="GO" id="GO:0097176">
    <property type="term" value="P:epoxide metabolic process"/>
    <property type="evidence" value="ECO:0007669"/>
    <property type="project" value="TreeGrafter"/>
</dbReference>
<comment type="caution">
    <text evidence="6">The sequence shown here is derived from an EMBL/GenBank/DDBJ whole genome shotgun (WGS) entry which is preliminary data.</text>
</comment>
<dbReference type="Gene3D" id="3.40.50.1820">
    <property type="entry name" value="alpha/beta hydrolase"/>
    <property type="match status" value="1"/>
</dbReference>
<dbReference type="InterPro" id="IPR016292">
    <property type="entry name" value="Epoxide_hydrolase"/>
</dbReference>
<name>A0AA39CMC2_9EURO</name>
<feature type="active site" description="Nucleophile" evidence="4">
    <location>
        <position position="201"/>
    </location>
</feature>
<evidence type="ECO:0000256" key="4">
    <source>
        <dbReference type="PIRSR" id="PIRSR001112-1"/>
    </source>
</evidence>
<dbReference type="GO" id="GO:0004301">
    <property type="term" value="F:epoxide hydrolase activity"/>
    <property type="evidence" value="ECO:0007669"/>
    <property type="project" value="TreeGrafter"/>
</dbReference>
<dbReference type="PIRSF" id="PIRSF001112">
    <property type="entry name" value="Epoxide_hydrolase"/>
    <property type="match status" value="1"/>
</dbReference>
<accession>A0AA39CMC2</accession>
<dbReference type="InterPro" id="IPR010497">
    <property type="entry name" value="Epoxide_hydro_N"/>
</dbReference>
<dbReference type="Pfam" id="PF06441">
    <property type="entry name" value="EHN"/>
    <property type="match status" value="1"/>
</dbReference>
<dbReference type="EMBL" id="JAPDRK010000004">
    <property type="protein sequence ID" value="KAJ9613550.1"/>
    <property type="molecule type" value="Genomic_DNA"/>
</dbReference>
<reference evidence="6" key="1">
    <citation type="submission" date="2022-10" db="EMBL/GenBank/DDBJ databases">
        <title>Culturing micro-colonial fungi from biological soil crusts in the Mojave desert and describing Neophaeococcomyces mojavensis, and introducing the new genera and species Taxawa tesnikishii.</title>
        <authorList>
            <person name="Kurbessoian T."/>
            <person name="Stajich J.E."/>
        </authorList>
    </citation>
    <scope>NUCLEOTIDE SEQUENCE</scope>
    <source>
        <strain evidence="6">TK_41</strain>
    </source>
</reference>
<evidence type="ECO:0000259" key="5">
    <source>
        <dbReference type="Pfam" id="PF06441"/>
    </source>
</evidence>
<keyword evidence="2" id="KW-0058">Aromatic hydrocarbons catabolism</keyword>
<comment type="similarity">
    <text evidence="1">Belongs to the peptidase S33 family.</text>
</comment>
<dbReference type="InterPro" id="IPR000639">
    <property type="entry name" value="Epox_hydrolase-like"/>
</dbReference>
<gene>
    <name evidence="6" type="ORF">H2200_003492</name>
</gene>
<evidence type="ECO:0000313" key="7">
    <source>
        <dbReference type="Proteomes" id="UP001172673"/>
    </source>
</evidence>
<feature type="active site" description="Proton acceptor" evidence="4">
    <location>
        <position position="387"/>
    </location>
</feature>
<dbReference type="SUPFAM" id="SSF53474">
    <property type="entry name" value="alpha/beta-Hydrolases"/>
    <property type="match status" value="1"/>
</dbReference>
<keyword evidence="3" id="KW-0378">Hydrolase</keyword>
<feature type="domain" description="Epoxide hydrolase N-terminal" evidence="5">
    <location>
        <begin position="18"/>
        <end position="135"/>
    </location>
</feature>
<feature type="active site" description="Proton donor" evidence="4">
    <location>
        <position position="328"/>
    </location>
</feature>
<protein>
    <recommendedName>
        <fullName evidence="5">Epoxide hydrolase N-terminal domain-containing protein</fullName>
    </recommendedName>
</protein>